<comment type="caution">
    <text evidence="7">The sequence shown here is derived from an EMBL/GenBank/DDBJ whole genome shotgun (WGS) entry which is preliminary data.</text>
</comment>
<keyword evidence="4" id="KW-0804">Transcription</keyword>
<dbReference type="PANTHER" id="PTHR43133:SF62">
    <property type="entry name" value="RNA POLYMERASE SIGMA FACTOR SIGZ"/>
    <property type="match status" value="1"/>
</dbReference>
<dbReference type="GO" id="GO:0016987">
    <property type="term" value="F:sigma factor activity"/>
    <property type="evidence" value="ECO:0007669"/>
    <property type="project" value="UniProtKB-KW"/>
</dbReference>
<dbReference type="InterPro" id="IPR039425">
    <property type="entry name" value="RNA_pol_sigma-70-like"/>
</dbReference>
<dbReference type="SUPFAM" id="SSF88946">
    <property type="entry name" value="Sigma2 domain of RNA polymerase sigma factors"/>
    <property type="match status" value="1"/>
</dbReference>
<dbReference type="InterPro" id="IPR013249">
    <property type="entry name" value="RNA_pol_sigma70_r4_t2"/>
</dbReference>
<comment type="similarity">
    <text evidence="1">Belongs to the sigma-70 factor family. ECF subfamily.</text>
</comment>
<dbReference type="EMBL" id="WAAU01000029">
    <property type="protein sequence ID" value="KAB1154197.1"/>
    <property type="molecule type" value="Genomic_DNA"/>
</dbReference>
<dbReference type="InterPro" id="IPR013325">
    <property type="entry name" value="RNA_pol_sigma_r2"/>
</dbReference>
<dbReference type="NCBIfam" id="TIGR02937">
    <property type="entry name" value="sigma70-ECF"/>
    <property type="match status" value="1"/>
</dbReference>
<dbReference type="Gene3D" id="1.10.10.10">
    <property type="entry name" value="Winged helix-like DNA-binding domain superfamily/Winged helix DNA-binding domain"/>
    <property type="match status" value="1"/>
</dbReference>
<dbReference type="Gene3D" id="1.10.1740.10">
    <property type="match status" value="1"/>
</dbReference>
<dbReference type="InterPro" id="IPR007627">
    <property type="entry name" value="RNA_pol_sigma70_r2"/>
</dbReference>
<gene>
    <name evidence="7" type="ORF">F7018_14570</name>
</gene>
<accession>A0A7J5A9I5</accession>
<organism evidence="7 8">
    <name type="scientific">Tenacibaculum aiptasiae</name>
    <dbReference type="NCBI Taxonomy" id="426481"/>
    <lineage>
        <taxon>Bacteria</taxon>
        <taxon>Pseudomonadati</taxon>
        <taxon>Bacteroidota</taxon>
        <taxon>Flavobacteriia</taxon>
        <taxon>Flavobacteriales</taxon>
        <taxon>Flavobacteriaceae</taxon>
        <taxon>Tenacibaculum</taxon>
    </lineage>
</organism>
<dbReference type="InterPro" id="IPR014284">
    <property type="entry name" value="RNA_pol_sigma-70_dom"/>
</dbReference>
<feature type="domain" description="RNA polymerase sigma-70 region 2" evidence="5">
    <location>
        <begin position="12"/>
        <end position="76"/>
    </location>
</feature>
<reference evidence="7 8" key="1">
    <citation type="submission" date="2019-09" db="EMBL/GenBank/DDBJ databases">
        <authorList>
            <person name="Cao W.R."/>
        </authorList>
    </citation>
    <scope>NUCLEOTIDE SEQUENCE [LARGE SCALE GENOMIC DNA]</scope>
    <source>
        <strain evidence="8">a4</strain>
    </source>
</reference>
<keyword evidence="3" id="KW-0731">Sigma factor</keyword>
<protein>
    <submittedName>
        <fullName evidence="7">Sigma-70 family RNA polymerase sigma factor</fullName>
    </submittedName>
</protein>
<dbReference type="GO" id="GO:0003677">
    <property type="term" value="F:DNA binding"/>
    <property type="evidence" value="ECO:0007669"/>
    <property type="project" value="InterPro"/>
</dbReference>
<feature type="domain" description="RNA polymerase sigma factor 70 region 4 type 2" evidence="6">
    <location>
        <begin position="108"/>
        <end position="155"/>
    </location>
</feature>
<proteinExistence type="inferred from homology"/>
<dbReference type="Pfam" id="PF04542">
    <property type="entry name" value="Sigma70_r2"/>
    <property type="match status" value="1"/>
</dbReference>
<evidence type="ECO:0000259" key="6">
    <source>
        <dbReference type="Pfam" id="PF08281"/>
    </source>
</evidence>
<evidence type="ECO:0000256" key="2">
    <source>
        <dbReference type="ARBA" id="ARBA00023015"/>
    </source>
</evidence>
<evidence type="ECO:0000259" key="5">
    <source>
        <dbReference type="Pfam" id="PF04542"/>
    </source>
</evidence>
<dbReference type="Proteomes" id="UP000467305">
    <property type="component" value="Unassembled WGS sequence"/>
</dbReference>
<dbReference type="SUPFAM" id="SSF88659">
    <property type="entry name" value="Sigma3 and sigma4 domains of RNA polymerase sigma factors"/>
    <property type="match status" value="1"/>
</dbReference>
<evidence type="ECO:0000313" key="7">
    <source>
        <dbReference type="EMBL" id="KAB1154197.1"/>
    </source>
</evidence>
<name>A0A7J5A9I5_9FLAO</name>
<dbReference type="Pfam" id="PF08281">
    <property type="entry name" value="Sigma70_r4_2"/>
    <property type="match status" value="1"/>
</dbReference>
<evidence type="ECO:0000256" key="1">
    <source>
        <dbReference type="ARBA" id="ARBA00010641"/>
    </source>
</evidence>
<keyword evidence="2" id="KW-0805">Transcription regulation</keyword>
<dbReference type="PANTHER" id="PTHR43133">
    <property type="entry name" value="RNA POLYMERASE ECF-TYPE SIGMA FACTO"/>
    <property type="match status" value="1"/>
</dbReference>
<dbReference type="RefSeq" id="WP_150900831.1">
    <property type="nucleotide sequence ID" value="NZ_WAAU01000029.1"/>
</dbReference>
<dbReference type="AlphaFoldDB" id="A0A7J5A9I5"/>
<sequence length="198" mass="22766">MKKECCNLNEVIQEFYNFLKAYVLGKVKNKQVAEDIVQEVMIKLVEAHQKSPQVDNIKAWLFQVSRNTIFDYFKKHNIEANFDNDWKIESNDSNENSKVIVADYIIPMIEMLPSTYAIALKMSDIDNIPQKDIATKLGLGLSATKMRIQRARIKLKELFIECCDIEYDKNGAFAGCVIKKHCEPLHQVTKNLESKSSS</sequence>
<dbReference type="GO" id="GO:0006352">
    <property type="term" value="P:DNA-templated transcription initiation"/>
    <property type="evidence" value="ECO:0007669"/>
    <property type="project" value="InterPro"/>
</dbReference>
<dbReference type="OrthoDB" id="9795666at2"/>
<evidence type="ECO:0000256" key="3">
    <source>
        <dbReference type="ARBA" id="ARBA00023082"/>
    </source>
</evidence>
<dbReference type="InterPro" id="IPR036388">
    <property type="entry name" value="WH-like_DNA-bd_sf"/>
</dbReference>
<dbReference type="InterPro" id="IPR013324">
    <property type="entry name" value="RNA_pol_sigma_r3/r4-like"/>
</dbReference>
<evidence type="ECO:0000256" key="4">
    <source>
        <dbReference type="ARBA" id="ARBA00023163"/>
    </source>
</evidence>
<evidence type="ECO:0000313" key="8">
    <source>
        <dbReference type="Proteomes" id="UP000467305"/>
    </source>
</evidence>
<keyword evidence="8" id="KW-1185">Reference proteome</keyword>